<comment type="caution">
    <text evidence="3">The sequence shown here is derived from an EMBL/GenBank/DDBJ whole genome shotgun (WGS) entry which is preliminary data.</text>
</comment>
<evidence type="ECO:0000256" key="1">
    <source>
        <dbReference type="SAM" id="SignalP"/>
    </source>
</evidence>
<dbReference type="InterPro" id="IPR050902">
    <property type="entry name" value="ABC_Transporter_SBP"/>
</dbReference>
<dbReference type="EMBL" id="PKQI01000001">
    <property type="protein sequence ID" value="NNV19516.1"/>
    <property type="molecule type" value="Genomic_DNA"/>
</dbReference>
<gene>
    <name evidence="4" type="ORF">CEV34_4883</name>
    <name evidence="3" type="ORF">EHE22_03605</name>
</gene>
<protein>
    <submittedName>
        <fullName evidence="3">Hemin ABC transporter substrate-binding protein</fullName>
    </submittedName>
    <submittedName>
        <fullName evidence="4">Periplasmic binding family protein</fullName>
    </submittedName>
</protein>
<reference evidence="3 6" key="2">
    <citation type="submission" date="2018-11" db="EMBL/GenBank/DDBJ databases">
        <title>Genome sequencing and analysis.</title>
        <authorList>
            <person name="Huang Y.-T."/>
        </authorList>
    </citation>
    <scope>NUCLEOTIDE SEQUENCE [LARGE SCALE GENOMIC DNA]</scope>
    <source>
        <strain evidence="3 6">SHIN</strain>
    </source>
</reference>
<evidence type="ECO:0000313" key="6">
    <source>
        <dbReference type="Proteomes" id="UP000526233"/>
    </source>
</evidence>
<feature type="signal peptide" evidence="1">
    <location>
        <begin position="1"/>
        <end position="29"/>
    </location>
</feature>
<feature type="domain" description="Fe/B12 periplasmic-binding" evidence="2">
    <location>
        <begin position="40"/>
        <end position="294"/>
    </location>
</feature>
<keyword evidence="5" id="KW-1185">Reference proteome</keyword>
<dbReference type="PANTHER" id="PTHR30535">
    <property type="entry name" value="VITAMIN B12-BINDING PROTEIN"/>
    <property type="match status" value="1"/>
</dbReference>
<accession>A0A1A9FQ19</accession>
<dbReference type="AlphaFoldDB" id="A0A1A9FQ19"/>
<dbReference type="InterPro" id="IPR002491">
    <property type="entry name" value="ABC_transptr_periplasmic_BD"/>
</dbReference>
<dbReference type="OrthoDB" id="9797736at2"/>
<dbReference type="EMBL" id="NNRM01000047">
    <property type="protein sequence ID" value="OYR21623.1"/>
    <property type="molecule type" value="Genomic_DNA"/>
</dbReference>
<dbReference type="GeneID" id="93110766"/>
<dbReference type="Gene3D" id="3.40.50.1980">
    <property type="entry name" value="Nitrogenase molybdenum iron protein domain"/>
    <property type="match status" value="2"/>
</dbReference>
<evidence type="ECO:0000259" key="2">
    <source>
        <dbReference type="PROSITE" id="PS50983"/>
    </source>
</evidence>
<dbReference type="RefSeq" id="WP_007878905.1">
    <property type="nucleotide sequence ID" value="NZ_CAXURC020000002.1"/>
</dbReference>
<organism evidence="3 6">
    <name type="scientific">Brucella pseudogrignonensis</name>
    <dbReference type="NCBI Taxonomy" id="419475"/>
    <lineage>
        <taxon>Bacteria</taxon>
        <taxon>Pseudomonadati</taxon>
        <taxon>Pseudomonadota</taxon>
        <taxon>Alphaproteobacteria</taxon>
        <taxon>Hyphomicrobiales</taxon>
        <taxon>Brucellaceae</taxon>
        <taxon>Brucella/Ochrobactrum group</taxon>
        <taxon>Brucella</taxon>
    </lineage>
</organism>
<dbReference type="Pfam" id="PF01497">
    <property type="entry name" value="Peripla_BP_2"/>
    <property type="match status" value="1"/>
</dbReference>
<dbReference type="Proteomes" id="UP000526233">
    <property type="component" value="Unassembled WGS sequence"/>
</dbReference>
<dbReference type="SUPFAM" id="SSF53807">
    <property type="entry name" value="Helical backbone' metal receptor"/>
    <property type="match status" value="1"/>
</dbReference>
<dbReference type="PROSITE" id="PS50983">
    <property type="entry name" value="FE_B12_PBP"/>
    <property type="match status" value="1"/>
</dbReference>
<evidence type="ECO:0000313" key="4">
    <source>
        <dbReference type="EMBL" id="OYR21623.1"/>
    </source>
</evidence>
<dbReference type="CDD" id="cd01149">
    <property type="entry name" value="HutB"/>
    <property type="match status" value="1"/>
</dbReference>
<sequence>MSIISSSIGRCAALAVIVASVAFGGVAKADTVEKITDTSRLVSIGGSVTEIVYALGAGDKLVARDQTSSYPEEARKLVDVGYMRRLSPEGVLSVNPTGILMLEGSGPPEALEVLKKASVPMVVIPEEHTGESVIAKIEAVGKALGLEDKAKALAADVSRDLEAAQKISANQNPRKRVLFIMSAQEGRIMASGTGTGANGIITLAGGVNAIDSYQGYKQLTDEAVEKAAPDLILTMNIGKDSVQKEDLLKNPALANSPAGRSGNIVQMDSLYLLGFGPRTGAASRELSEKLYGKQAAN</sequence>
<dbReference type="STRING" id="419475.A8A54_13315"/>
<evidence type="ECO:0000313" key="3">
    <source>
        <dbReference type="EMBL" id="NNV19516.1"/>
    </source>
</evidence>
<reference evidence="4 5" key="1">
    <citation type="submission" date="2017-07" db="EMBL/GenBank/DDBJ databases">
        <title>Phylogenetic study on the rhizospheric bacterium Ochrobactrum sp. A44.</title>
        <authorList>
            <person name="Krzyzanowska D.M."/>
            <person name="Ossowicki A."/>
            <person name="Rajewska M."/>
            <person name="Maciag T."/>
            <person name="Kaczynski Z."/>
            <person name="Czerwicka M."/>
            <person name="Jafra S."/>
        </authorList>
    </citation>
    <scope>NUCLEOTIDE SEQUENCE [LARGE SCALE GENOMIC DNA]</scope>
    <source>
        <strain evidence="4 5">CCUG 30717</strain>
    </source>
</reference>
<dbReference type="PANTHER" id="PTHR30535:SF4">
    <property type="entry name" value="HEMIN-BINDING PERIPLASMIC PROTEIN HMUT"/>
    <property type="match status" value="1"/>
</dbReference>
<dbReference type="KEGG" id="ops:A8A54_13315"/>
<keyword evidence="1" id="KW-0732">Signal</keyword>
<name>A0A1A9FQ19_9HYPH</name>
<evidence type="ECO:0000313" key="5">
    <source>
        <dbReference type="Proteomes" id="UP000216188"/>
    </source>
</evidence>
<dbReference type="Proteomes" id="UP000216188">
    <property type="component" value="Unassembled WGS sequence"/>
</dbReference>
<feature type="chain" id="PRO_5008387409" evidence="1">
    <location>
        <begin position="30"/>
        <end position="297"/>
    </location>
</feature>
<proteinExistence type="predicted"/>